<name>A0A1L9V906_ASPGL</name>
<accession>A0A1L9V906</accession>
<sequence>MATISEFEAAENFSFFPDARIRFTIPILLARGILRTHGVYVRFCEGRAISIPLIIFPVTTLPKTDDRETLARYEVPQALLQAILAYSHNQQLDQYTGFVITVDRTVLRIGRIVASRHYLRSLCSRRPIKEDLLYYRSKPFELLEHQVAMY</sequence>
<reference evidence="2" key="1">
    <citation type="journal article" date="2017" name="Genome Biol.">
        <title>Comparative genomics reveals high biological diversity and specific adaptations in the industrially and medically important fungal genus Aspergillus.</title>
        <authorList>
            <person name="de Vries R.P."/>
            <person name="Riley R."/>
            <person name="Wiebenga A."/>
            <person name="Aguilar-Osorio G."/>
            <person name="Amillis S."/>
            <person name="Uchima C.A."/>
            <person name="Anderluh G."/>
            <person name="Asadollahi M."/>
            <person name="Askin M."/>
            <person name="Barry K."/>
            <person name="Battaglia E."/>
            <person name="Bayram O."/>
            <person name="Benocci T."/>
            <person name="Braus-Stromeyer S.A."/>
            <person name="Caldana C."/>
            <person name="Canovas D."/>
            <person name="Cerqueira G.C."/>
            <person name="Chen F."/>
            <person name="Chen W."/>
            <person name="Choi C."/>
            <person name="Clum A."/>
            <person name="Dos Santos R.A."/>
            <person name="Damasio A.R."/>
            <person name="Diallinas G."/>
            <person name="Emri T."/>
            <person name="Fekete E."/>
            <person name="Flipphi M."/>
            <person name="Freyberg S."/>
            <person name="Gallo A."/>
            <person name="Gournas C."/>
            <person name="Habgood R."/>
            <person name="Hainaut M."/>
            <person name="Harispe M.L."/>
            <person name="Henrissat B."/>
            <person name="Hilden K.S."/>
            <person name="Hope R."/>
            <person name="Hossain A."/>
            <person name="Karabika E."/>
            <person name="Karaffa L."/>
            <person name="Karanyi Z."/>
            <person name="Krasevec N."/>
            <person name="Kuo A."/>
            <person name="Kusch H."/>
            <person name="LaButti K."/>
            <person name="Lagendijk E.L."/>
            <person name="Lapidus A."/>
            <person name="Levasseur A."/>
            <person name="Lindquist E."/>
            <person name="Lipzen A."/>
            <person name="Logrieco A.F."/>
            <person name="MacCabe A."/>
            <person name="Maekelae M.R."/>
            <person name="Malavazi I."/>
            <person name="Melin P."/>
            <person name="Meyer V."/>
            <person name="Mielnichuk N."/>
            <person name="Miskei M."/>
            <person name="Molnar A.P."/>
            <person name="Mule G."/>
            <person name="Ngan C.Y."/>
            <person name="Orejas M."/>
            <person name="Orosz E."/>
            <person name="Ouedraogo J.P."/>
            <person name="Overkamp K.M."/>
            <person name="Park H.-S."/>
            <person name="Perrone G."/>
            <person name="Piumi F."/>
            <person name="Punt P.J."/>
            <person name="Ram A.F."/>
            <person name="Ramon A."/>
            <person name="Rauscher S."/>
            <person name="Record E."/>
            <person name="Riano-Pachon D.M."/>
            <person name="Robert V."/>
            <person name="Roehrig J."/>
            <person name="Ruller R."/>
            <person name="Salamov A."/>
            <person name="Salih N.S."/>
            <person name="Samson R.A."/>
            <person name="Sandor E."/>
            <person name="Sanguinetti M."/>
            <person name="Schuetze T."/>
            <person name="Sepcic K."/>
            <person name="Shelest E."/>
            <person name="Sherlock G."/>
            <person name="Sophianopoulou V."/>
            <person name="Squina F.M."/>
            <person name="Sun H."/>
            <person name="Susca A."/>
            <person name="Todd R.B."/>
            <person name="Tsang A."/>
            <person name="Unkles S.E."/>
            <person name="van de Wiele N."/>
            <person name="van Rossen-Uffink D."/>
            <person name="Oliveira J.V."/>
            <person name="Vesth T.C."/>
            <person name="Visser J."/>
            <person name="Yu J.-H."/>
            <person name="Zhou M."/>
            <person name="Andersen M.R."/>
            <person name="Archer D.B."/>
            <person name="Baker S.E."/>
            <person name="Benoit I."/>
            <person name="Brakhage A.A."/>
            <person name="Braus G.H."/>
            <person name="Fischer R."/>
            <person name="Frisvad J.C."/>
            <person name="Goldman G.H."/>
            <person name="Houbraken J."/>
            <person name="Oakley B."/>
            <person name="Pocsi I."/>
            <person name="Scazzocchio C."/>
            <person name="Seiboth B."/>
            <person name="vanKuyk P.A."/>
            <person name="Wortman J."/>
            <person name="Dyer P.S."/>
            <person name="Grigoriev I.V."/>
        </authorList>
    </citation>
    <scope>NUCLEOTIDE SEQUENCE [LARGE SCALE GENOMIC DNA]</scope>
    <source>
        <strain evidence="2">CBS 516.65</strain>
    </source>
</reference>
<dbReference type="RefSeq" id="XP_022397124.1">
    <property type="nucleotide sequence ID" value="XM_022550419.1"/>
</dbReference>
<dbReference type="VEuPathDB" id="FungiDB:ASPGLDRAFT_873113"/>
<dbReference type="OrthoDB" id="4422094at2759"/>
<proteinExistence type="predicted"/>
<organism evidence="1 2">
    <name type="scientific">Aspergillus glaucus CBS 516.65</name>
    <dbReference type="NCBI Taxonomy" id="1160497"/>
    <lineage>
        <taxon>Eukaryota</taxon>
        <taxon>Fungi</taxon>
        <taxon>Dikarya</taxon>
        <taxon>Ascomycota</taxon>
        <taxon>Pezizomycotina</taxon>
        <taxon>Eurotiomycetes</taxon>
        <taxon>Eurotiomycetidae</taxon>
        <taxon>Eurotiales</taxon>
        <taxon>Aspergillaceae</taxon>
        <taxon>Aspergillus</taxon>
        <taxon>Aspergillus subgen. Aspergillus</taxon>
    </lineage>
</organism>
<dbReference type="AlphaFoldDB" id="A0A1L9V906"/>
<dbReference type="EMBL" id="KV878911">
    <property type="protein sequence ID" value="OJJ80426.1"/>
    <property type="molecule type" value="Genomic_DNA"/>
</dbReference>
<evidence type="ECO:0000313" key="1">
    <source>
        <dbReference type="EMBL" id="OJJ80426.1"/>
    </source>
</evidence>
<evidence type="ECO:0000313" key="2">
    <source>
        <dbReference type="Proteomes" id="UP000184300"/>
    </source>
</evidence>
<protein>
    <submittedName>
        <fullName evidence="1">Uncharacterized protein</fullName>
    </submittedName>
</protein>
<gene>
    <name evidence="1" type="ORF">ASPGLDRAFT_873113</name>
</gene>
<dbReference type="GeneID" id="34466679"/>
<dbReference type="Proteomes" id="UP000184300">
    <property type="component" value="Unassembled WGS sequence"/>
</dbReference>
<keyword evidence="2" id="KW-1185">Reference proteome</keyword>